<dbReference type="Proteomes" id="UP000323386">
    <property type="component" value="Unassembled WGS sequence"/>
</dbReference>
<evidence type="ECO:0000313" key="3">
    <source>
        <dbReference type="Proteomes" id="UP000323386"/>
    </source>
</evidence>
<organism evidence="2 3">
    <name type="scientific">Pseudozyma flocculosa</name>
    <dbReference type="NCBI Taxonomy" id="84751"/>
    <lineage>
        <taxon>Eukaryota</taxon>
        <taxon>Fungi</taxon>
        <taxon>Dikarya</taxon>
        <taxon>Basidiomycota</taxon>
        <taxon>Ustilaginomycotina</taxon>
        <taxon>Ustilaginomycetes</taxon>
        <taxon>Ustilaginales</taxon>
        <taxon>Ustilaginaceae</taxon>
        <taxon>Pseudozyma</taxon>
    </lineage>
</organism>
<feature type="region of interest" description="Disordered" evidence="1">
    <location>
        <begin position="28"/>
        <end position="124"/>
    </location>
</feature>
<keyword evidence="3" id="KW-1185">Reference proteome</keyword>
<reference evidence="2 3" key="1">
    <citation type="submission" date="2018-03" db="EMBL/GenBank/DDBJ databases">
        <authorList>
            <person name="Guldener U."/>
        </authorList>
    </citation>
    <scope>NUCLEOTIDE SEQUENCE [LARGE SCALE GENOMIC DNA]</scope>
    <source>
        <strain evidence="2 3">DAOM196992</strain>
    </source>
</reference>
<dbReference type="EMBL" id="OOIP01000009">
    <property type="protein sequence ID" value="SPO38342.1"/>
    <property type="molecule type" value="Genomic_DNA"/>
</dbReference>
<sequence length="124" mass="12990">MDELNQDDGPVQARMMDPYSQEDGLIQQKNIEDGRCHSPGSIGAERRGPAGQRISGAEVNSLRAAAERSHRPPAILCAPGQRQHAPSGSAVAPAGRRTPRIRSEGQGLGLGHVGGDPPRSNALG</sequence>
<evidence type="ECO:0000256" key="1">
    <source>
        <dbReference type="SAM" id="MobiDB-lite"/>
    </source>
</evidence>
<dbReference type="AlphaFoldDB" id="A0A5C3F220"/>
<name>A0A5C3F220_9BASI</name>
<feature type="region of interest" description="Disordered" evidence="1">
    <location>
        <begin position="1"/>
        <end position="20"/>
    </location>
</feature>
<proteinExistence type="predicted"/>
<protein>
    <submittedName>
        <fullName evidence="2">Uncharacterized protein</fullName>
    </submittedName>
</protein>
<accession>A0A5C3F220</accession>
<evidence type="ECO:0000313" key="2">
    <source>
        <dbReference type="EMBL" id="SPO38342.1"/>
    </source>
</evidence>
<gene>
    <name evidence="2" type="ORF">PSFLO_03819</name>
</gene>